<evidence type="ECO:0000313" key="5">
    <source>
        <dbReference type="Proteomes" id="UP001243009"/>
    </source>
</evidence>
<dbReference type="EMBL" id="JAUTWS010000151">
    <property type="protein sequence ID" value="MDO9714020.1"/>
    <property type="molecule type" value="Genomic_DNA"/>
</dbReference>
<dbReference type="PANTHER" id="PTHR44591:SF3">
    <property type="entry name" value="RESPONSE REGULATORY DOMAIN-CONTAINING PROTEIN"/>
    <property type="match status" value="1"/>
</dbReference>
<proteinExistence type="predicted"/>
<feature type="modified residue" description="4-aspartylphosphate" evidence="2">
    <location>
        <position position="53"/>
    </location>
</feature>
<reference evidence="4 5" key="1">
    <citation type="submission" date="2023-08" db="EMBL/GenBank/DDBJ databases">
        <title>The draft genome sequence of Paracraurococcus sp. LOR1-02.</title>
        <authorList>
            <person name="Kingkaew E."/>
            <person name="Tanasupawat S."/>
        </authorList>
    </citation>
    <scope>NUCLEOTIDE SEQUENCE [LARGE SCALE GENOMIC DNA]</scope>
    <source>
        <strain evidence="4 5">LOR1-02</strain>
    </source>
</reference>
<evidence type="ECO:0000256" key="2">
    <source>
        <dbReference type="PROSITE-ProRule" id="PRU00169"/>
    </source>
</evidence>
<feature type="domain" description="Response regulatory" evidence="3">
    <location>
        <begin position="3"/>
        <end position="118"/>
    </location>
</feature>
<dbReference type="SUPFAM" id="SSF52172">
    <property type="entry name" value="CheY-like"/>
    <property type="match status" value="1"/>
</dbReference>
<evidence type="ECO:0000259" key="3">
    <source>
        <dbReference type="PROSITE" id="PS50110"/>
    </source>
</evidence>
<dbReference type="PROSITE" id="PS50110">
    <property type="entry name" value="RESPONSE_REGULATORY"/>
    <property type="match status" value="1"/>
</dbReference>
<comment type="caution">
    <text evidence="4">The sequence shown here is derived from an EMBL/GenBank/DDBJ whole genome shotgun (WGS) entry which is preliminary data.</text>
</comment>
<sequence length="126" mass="12886">MTTILVVDDEALIALALEAELMDAGYGVVTAANGRQGLERLAEAPRPDLVLTDMMMPVMGGAEMLAAMAADPALRGIPVIVLSSLPEAAIRARADSAAAILRKPYTAEEVLGTIARVLDGAGGAAT</sequence>
<dbReference type="InterPro" id="IPR001789">
    <property type="entry name" value="Sig_transdc_resp-reg_receiver"/>
</dbReference>
<gene>
    <name evidence="4" type="ORF">Q7A36_37305</name>
</gene>
<accession>A0ABT9EDB7</accession>
<dbReference type="Proteomes" id="UP001243009">
    <property type="component" value="Unassembled WGS sequence"/>
</dbReference>
<dbReference type="Gene3D" id="3.40.50.2300">
    <property type="match status" value="1"/>
</dbReference>
<name>A0ABT9EDB7_9PROT</name>
<dbReference type="RefSeq" id="WP_305108864.1">
    <property type="nucleotide sequence ID" value="NZ_JAUTWS010000151.1"/>
</dbReference>
<dbReference type="InterPro" id="IPR011006">
    <property type="entry name" value="CheY-like_superfamily"/>
</dbReference>
<dbReference type="Pfam" id="PF00072">
    <property type="entry name" value="Response_reg"/>
    <property type="match status" value="1"/>
</dbReference>
<keyword evidence="5" id="KW-1185">Reference proteome</keyword>
<dbReference type="InterPro" id="IPR050595">
    <property type="entry name" value="Bact_response_regulator"/>
</dbReference>
<dbReference type="PANTHER" id="PTHR44591">
    <property type="entry name" value="STRESS RESPONSE REGULATOR PROTEIN 1"/>
    <property type="match status" value="1"/>
</dbReference>
<dbReference type="SMART" id="SM00448">
    <property type="entry name" value="REC"/>
    <property type="match status" value="1"/>
</dbReference>
<organism evidence="4 5">
    <name type="scientific">Paracraurococcus lichenis</name>
    <dbReference type="NCBI Taxonomy" id="3064888"/>
    <lineage>
        <taxon>Bacteria</taxon>
        <taxon>Pseudomonadati</taxon>
        <taxon>Pseudomonadota</taxon>
        <taxon>Alphaproteobacteria</taxon>
        <taxon>Acetobacterales</taxon>
        <taxon>Roseomonadaceae</taxon>
        <taxon>Paracraurococcus</taxon>
    </lineage>
</organism>
<evidence type="ECO:0000256" key="1">
    <source>
        <dbReference type="ARBA" id="ARBA00022553"/>
    </source>
</evidence>
<protein>
    <submittedName>
        <fullName evidence="4">Response regulator</fullName>
    </submittedName>
</protein>
<keyword evidence="1 2" id="KW-0597">Phosphoprotein</keyword>
<evidence type="ECO:0000313" key="4">
    <source>
        <dbReference type="EMBL" id="MDO9714020.1"/>
    </source>
</evidence>